<keyword evidence="8" id="KW-1185">Reference proteome</keyword>
<evidence type="ECO:0000256" key="6">
    <source>
        <dbReference type="SAM" id="Phobius"/>
    </source>
</evidence>
<dbReference type="GO" id="GO:0012505">
    <property type="term" value="C:endomembrane system"/>
    <property type="evidence" value="ECO:0007669"/>
    <property type="project" value="UniProtKB-SubCell"/>
</dbReference>
<evidence type="ECO:0000256" key="1">
    <source>
        <dbReference type="ARBA" id="ARBA00004308"/>
    </source>
</evidence>
<comment type="subcellular location">
    <subcellularLocation>
        <location evidence="1">Endomembrane system</location>
    </subcellularLocation>
</comment>
<sequence>MNLTFVVSPLVGSVIGYCTNWVAVKMLFKPLEEKRILGMKVPFTPGVIPRRRGKLAESIGDAVGEELLTPDAFHEILQGEDMKEKIQGFVNERIKSLKEEERNLQELLDLAVSNSDDREELKAEMKKMISTGIKGLLDKEEIMSVVKKELAQIDIERLEDYLASDEYQDFKNKLSTFLLSNLYRDSTKEGLLVFLNNRLERIKDNQKTVSDFLPDGMNENLSEWLSDQGPEFVEKLISFLDSETAKERINKKLDEALGSNSVMQMVGGFLDKEKIVNQFIDYIVKFLEEPESQKEIIAKLDEFLDSIFETEAAVIIDKFDDEDLIEVIDFILEKTATEEVVDKLFNSLEESVVDKLAKKDLTNNDKIITVIEELIEKVIESDFLSAKIESWVDQQLDKLSERPVRYYFNKLDAVTLQKVELGVVGSLEYIIENHLGRVLSTLDFKEMVIKKVNDFDILEVENLLLSVIETELNAITWFGAVLGLIMGLITPFISVLFS</sequence>
<dbReference type="PANTHER" id="PTHR35791:SF1">
    <property type="entry name" value="UPF0754 MEMBRANE PROTEIN YHEB"/>
    <property type="match status" value="1"/>
</dbReference>
<keyword evidence="5 6" id="KW-0472">Membrane</keyword>
<evidence type="ECO:0000256" key="5">
    <source>
        <dbReference type="ARBA" id="ARBA00023136"/>
    </source>
</evidence>
<dbReference type="PANTHER" id="PTHR35791">
    <property type="entry name" value="UPF0754 MEMBRANE PROTEIN YHEB"/>
    <property type="match status" value="1"/>
</dbReference>
<reference evidence="7 8" key="1">
    <citation type="journal article" date="2010" name="Stand. Genomic Sci.">
        <title>Complete genome sequence of Acetohalobium arabaticum type strain (Z-7288).</title>
        <authorList>
            <person name="Sikorski J."/>
            <person name="Lapidus A."/>
            <person name="Chertkov O."/>
            <person name="Lucas S."/>
            <person name="Copeland A."/>
            <person name="Glavina Del Rio T."/>
            <person name="Nolan M."/>
            <person name="Tice H."/>
            <person name="Cheng J.F."/>
            <person name="Han C."/>
            <person name="Brambilla E."/>
            <person name="Pitluck S."/>
            <person name="Liolios K."/>
            <person name="Ivanova N."/>
            <person name="Mavromatis K."/>
            <person name="Mikhailova N."/>
            <person name="Pati A."/>
            <person name="Bruce D."/>
            <person name="Detter C."/>
            <person name="Tapia R."/>
            <person name="Goodwin L."/>
            <person name="Chen A."/>
            <person name="Palaniappan K."/>
            <person name="Land M."/>
            <person name="Hauser L."/>
            <person name="Chang Y.J."/>
            <person name="Jeffries C.D."/>
            <person name="Rohde M."/>
            <person name="Goker M."/>
            <person name="Spring S."/>
            <person name="Woyke T."/>
            <person name="Bristow J."/>
            <person name="Eisen J.A."/>
            <person name="Markowitz V."/>
            <person name="Hugenholtz P."/>
            <person name="Kyrpides N.C."/>
            <person name="Klenk H.P."/>
        </authorList>
    </citation>
    <scope>NUCLEOTIDE SEQUENCE [LARGE SCALE GENOMIC DNA]</scope>
    <source>
        <strain evidence="8">ATCC 49924 / DSM 5501 / Z-7288</strain>
    </source>
</reference>
<gene>
    <name evidence="7" type="ordered locus">Acear_1315</name>
</gene>
<keyword evidence="3 6" id="KW-0812">Transmembrane</keyword>
<keyword evidence="4 6" id="KW-1133">Transmembrane helix</keyword>
<dbReference type="KEGG" id="aar:Acear_1315"/>
<dbReference type="eggNOG" id="COG4399">
    <property type="taxonomic scope" value="Bacteria"/>
</dbReference>
<dbReference type="OrthoDB" id="9787430at2"/>
<dbReference type="RefSeq" id="WP_013278274.1">
    <property type="nucleotide sequence ID" value="NC_014378.1"/>
</dbReference>
<evidence type="ECO:0000313" key="7">
    <source>
        <dbReference type="EMBL" id="ADL12828.1"/>
    </source>
</evidence>
<name>D9QQN7_ACEAZ</name>
<evidence type="ECO:0000256" key="2">
    <source>
        <dbReference type="ARBA" id="ARBA00008053"/>
    </source>
</evidence>
<dbReference type="AlphaFoldDB" id="D9QQN7"/>
<evidence type="ECO:0000256" key="4">
    <source>
        <dbReference type="ARBA" id="ARBA00022989"/>
    </source>
</evidence>
<dbReference type="EMBL" id="CP002105">
    <property type="protein sequence ID" value="ADL12828.1"/>
    <property type="molecule type" value="Genomic_DNA"/>
</dbReference>
<protein>
    <recommendedName>
        <fullName evidence="9">DUF445 domain-containing protein</fullName>
    </recommendedName>
</protein>
<comment type="similarity">
    <text evidence="2">Belongs to the UPF0754 family.</text>
</comment>
<proteinExistence type="inferred from homology"/>
<organism evidence="7 8">
    <name type="scientific">Acetohalobium arabaticum (strain ATCC 49924 / DSM 5501 / Z-7288)</name>
    <dbReference type="NCBI Taxonomy" id="574087"/>
    <lineage>
        <taxon>Bacteria</taxon>
        <taxon>Bacillati</taxon>
        <taxon>Bacillota</taxon>
        <taxon>Clostridia</taxon>
        <taxon>Halanaerobiales</taxon>
        <taxon>Halobacteroidaceae</taxon>
        <taxon>Acetohalobium</taxon>
    </lineage>
</organism>
<dbReference type="Pfam" id="PF04286">
    <property type="entry name" value="DUF445"/>
    <property type="match status" value="1"/>
</dbReference>
<dbReference type="Proteomes" id="UP000001661">
    <property type="component" value="Chromosome"/>
</dbReference>
<evidence type="ECO:0000313" key="8">
    <source>
        <dbReference type="Proteomes" id="UP000001661"/>
    </source>
</evidence>
<feature type="transmembrane region" description="Helical" evidence="6">
    <location>
        <begin position="474"/>
        <end position="497"/>
    </location>
</feature>
<dbReference type="STRING" id="574087.Acear_1315"/>
<dbReference type="InterPro" id="IPR007383">
    <property type="entry name" value="DUF445"/>
</dbReference>
<accession>D9QQN7</accession>
<evidence type="ECO:0000256" key="3">
    <source>
        <dbReference type="ARBA" id="ARBA00022692"/>
    </source>
</evidence>
<dbReference type="HOGENOM" id="CLU_042384_0_1_9"/>
<evidence type="ECO:0008006" key="9">
    <source>
        <dbReference type="Google" id="ProtNLM"/>
    </source>
</evidence>